<dbReference type="PANTHER" id="PTHR11946:SF109">
    <property type="entry name" value="VALINE--TRNA LIGASE"/>
    <property type="match status" value="1"/>
</dbReference>
<sequence>MKSLAPEMAATYDPTAVEADWYPWWEKSGFFRPVSDHQPETSAKPFVIVAPPPNVTGYLHLGHALTGAVQDTLTRFHRMKGDNTLYLPGTDHAGIATQVVVERRVMKEEGKSRHDLGRDEFTKRLWDFKKNHAGVITEQLRKIGLSLDWTRERFTMDERSSAAVVEAFVRLHEDGLVHRDTRLVNWCCALQSAISDLEVEFVDVAKTSKMTVPGYDRKVDMGNLTHVAYKLVDSDDELVIATTRPETLLGDTAVAIHPDDERYKKFHGKFLKCPFRDAVIPVVLDATLVDMSFGTGAVKITPAHDPNDFESGKRHNLQQLVMMDLKGYVTMEPFKGMHRFDCRREIVKKLEEMGLLRGVEPYEYRVGCCERTGDIVEPMIMPQWFIDCSDMARRSVEAVRNGDLRLYPPSHEAVWYHWLENIKPWCVSRQLWWGHRIPAYKVVGPLSQDVDPWVVARNLEEAHAKAKKKFSLSEAQVAECSFEQDPDVLDTWFSSGLWPFSTLGWPKDSDDMQLFFPNSLMETGHDILFFWVARMVMLSLHFTDQLPYREVFLHAMVRDKNGEKMSKSKGNVIDPLYVVHGVSLQTLNDAVRSGNLSDKEVEKAIKQQKEFFPDGIPVCGSDALRFGLLSYTQSGRSVNLDIQRVVAYRQFCNKLWNVVRYVLYHALGTDYLPNKQQFSPAEDAAVLPLECRWILSRLDTAIVEATQGMSEGLYDFALTTGAVYRFWLYELCDVFLELTKPTIQKSGEKRQLVQDVLLYVVERALRLLHPMMPFVTEELWHRLPNYSSFGSESIMVAKYPTPCGWSSAESDSAMSIILDVVHSVRSTKASYSLTNKHKPDVWVTAHTPELQELFAAETMMISTLGVVGEVTVVSPAEEAAAVPKGCGFSLVTKEVGVNMMLMGFIDVGKEVAKLEKQLDGLTKQIEGLKKKISIPNYEAKVPAEVRAANMEKLNTLEMQRVQLQDGVGKMRGLE</sequence>
<dbReference type="FunFam" id="3.40.50.620:FF:000126">
    <property type="entry name" value="Valine--tRNA ligase chloroplastic/mitochondrial 2"/>
    <property type="match status" value="1"/>
</dbReference>
<evidence type="ECO:0000256" key="4">
    <source>
        <dbReference type="ARBA" id="ARBA00022598"/>
    </source>
</evidence>
<dbReference type="eggNOG" id="KOG0432">
    <property type="taxonomic scope" value="Eukaryota"/>
</dbReference>
<evidence type="ECO:0000313" key="16">
    <source>
        <dbReference type="Proteomes" id="UP000063063"/>
    </source>
</evidence>
<dbReference type="Proteomes" id="UP000063063">
    <property type="component" value="Chromosome 30"/>
</dbReference>
<dbReference type="Pfam" id="PF00133">
    <property type="entry name" value="tRNA-synt_1"/>
    <property type="match status" value="1"/>
</dbReference>
<dbReference type="FunFam" id="1.10.287.380:FF:000001">
    <property type="entry name" value="Valine--tRNA ligase"/>
    <property type="match status" value="1"/>
</dbReference>
<evidence type="ECO:0000256" key="3">
    <source>
        <dbReference type="ARBA" id="ARBA00022490"/>
    </source>
</evidence>
<keyword evidence="4 11" id="KW-0436">Ligase</keyword>
<dbReference type="HAMAP" id="MF_02004">
    <property type="entry name" value="Val_tRNA_synth_type1"/>
    <property type="match status" value="1"/>
</dbReference>
<dbReference type="InterPro" id="IPR002300">
    <property type="entry name" value="aa-tRNA-synth_Ia"/>
</dbReference>
<keyword evidence="5 11" id="KW-0547">Nucleotide-binding</keyword>
<dbReference type="CDD" id="cd07962">
    <property type="entry name" value="Anticodon_Ia_Val"/>
    <property type="match status" value="1"/>
</dbReference>
<dbReference type="FunFam" id="1.10.730.10:FF:000009">
    <property type="entry name" value="Valine--tRNA ligase, mitochondrial"/>
    <property type="match status" value="1"/>
</dbReference>
<name>A0A088RX58_LEIPA</name>
<keyword evidence="7 11" id="KW-0648">Protein biosynthesis</keyword>
<evidence type="ECO:0000256" key="5">
    <source>
        <dbReference type="ARBA" id="ARBA00022741"/>
    </source>
</evidence>
<dbReference type="SUPFAM" id="SSF46589">
    <property type="entry name" value="tRNA-binding arm"/>
    <property type="match status" value="1"/>
</dbReference>
<evidence type="ECO:0000256" key="9">
    <source>
        <dbReference type="ARBA" id="ARBA00029936"/>
    </source>
</evidence>
<dbReference type="EMBL" id="CP009399">
    <property type="protein sequence ID" value="AIO00531.1"/>
    <property type="molecule type" value="Genomic_DNA"/>
</dbReference>
<dbReference type="GO" id="GO:0002161">
    <property type="term" value="F:aminoacyl-tRNA deacylase activity"/>
    <property type="evidence" value="ECO:0007669"/>
    <property type="project" value="InterPro"/>
</dbReference>
<dbReference type="KEGG" id="lpan:LPMP_303090"/>
<evidence type="ECO:0000256" key="8">
    <source>
        <dbReference type="ARBA" id="ARBA00023146"/>
    </source>
</evidence>
<dbReference type="GO" id="GO:0005829">
    <property type="term" value="C:cytosol"/>
    <property type="evidence" value="ECO:0007669"/>
    <property type="project" value="TreeGrafter"/>
</dbReference>
<reference evidence="15 16" key="1">
    <citation type="journal article" date="2015" name="Sci. Rep.">
        <title>The genome of Leishmania panamensis: insights into genomics of the L. (Viannia) subgenus.</title>
        <authorList>
            <person name="Llanes A."/>
            <person name="Restrepo C.M."/>
            <person name="Vecchio G.D."/>
            <person name="Anguizola F.J."/>
            <person name="Lleonart R."/>
        </authorList>
    </citation>
    <scope>NUCLEOTIDE SEQUENCE [LARGE SCALE GENOMIC DNA]</scope>
    <source>
        <strain evidence="15 16">MHOM/PA/94/PSC-1</strain>
    </source>
</reference>
<dbReference type="VEuPathDB" id="TriTrypDB:LPMP_303090"/>
<dbReference type="PANTHER" id="PTHR11946">
    <property type="entry name" value="VALYL-TRNA SYNTHETASES"/>
    <property type="match status" value="1"/>
</dbReference>
<organism evidence="15 16">
    <name type="scientific">Leishmania panamensis</name>
    <dbReference type="NCBI Taxonomy" id="5679"/>
    <lineage>
        <taxon>Eukaryota</taxon>
        <taxon>Discoba</taxon>
        <taxon>Euglenozoa</taxon>
        <taxon>Kinetoplastea</taxon>
        <taxon>Metakinetoplastina</taxon>
        <taxon>Trypanosomatida</taxon>
        <taxon>Trypanosomatidae</taxon>
        <taxon>Leishmaniinae</taxon>
        <taxon>Leishmania</taxon>
        <taxon>Leishmania guyanensis species complex</taxon>
    </lineage>
</organism>
<keyword evidence="6 11" id="KW-0067">ATP-binding</keyword>
<dbReference type="InterPro" id="IPR009080">
    <property type="entry name" value="tRNAsynth_Ia_anticodon-bd"/>
</dbReference>
<evidence type="ECO:0000259" key="13">
    <source>
        <dbReference type="Pfam" id="PF08264"/>
    </source>
</evidence>
<dbReference type="SUPFAM" id="SSF47323">
    <property type="entry name" value="Anticodon-binding domain of a subclass of class I aminoacyl-tRNA synthetases"/>
    <property type="match status" value="1"/>
</dbReference>
<keyword evidence="8 11" id="KW-0030">Aminoacyl-tRNA synthetase</keyword>
<dbReference type="EC" id="6.1.1.9" evidence="2"/>
<dbReference type="VEuPathDB" id="TriTrypDB:LPAL13_300035800"/>
<gene>
    <name evidence="15" type="ORF">LPMP_303090</name>
</gene>
<evidence type="ECO:0000256" key="11">
    <source>
        <dbReference type="RuleBase" id="RU363035"/>
    </source>
</evidence>
<dbReference type="Pfam" id="PF10458">
    <property type="entry name" value="Val_tRNA-synt_C"/>
    <property type="match status" value="1"/>
</dbReference>
<evidence type="ECO:0000259" key="14">
    <source>
        <dbReference type="Pfam" id="PF10458"/>
    </source>
</evidence>
<dbReference type="GeneID" id="22577362"/>
<evidence type="ECO:0000256" key="1">
    <source>
        <dbReference type="ARBA" id="ARBA00005594"/>
    </source>
</evidence>
<dbReference type="FunFam" id="3.90.740.10:FF:000005">
    <property type="entry name" value="Valine--tRNA ligase, mitochondrial"/>
    <property type="match status" value="1"/>
</dbReference>
<dbReference type="Gene3D" id="3.90.740.10">
    <property type="entry name" value="Valyl/Leucyl/Isoleucyl-tRNA synthetase, editing domain"/>
    <property type="match status" value="1"/>
</dbReference>
<dbReference type="OrthoDB" id="629407at2759"/>
<accession>A0A088RX58</accession>
<dbReference type="PROSITE" id="PS00178">
    <property type="entry name" value="AA_TRNA_LIGASE_I"/>
    <property type="match status" value="1"/>
</dbReference>
<dbReference type="Pfam" id="PF08264">
    <property type="entry name" value="Anticodon_1"/>
    <property type="match status" value="1"/>
</dbReference>
<dbReference type="InterPro" id="IPR014729">
    <property type="entry name" value="Rossmann-like_a/b/a_fold"/>
</dbReference>
<comment type="catalytic activity">
    <reaction evidence="10">
        <text>tRNA(Val) + L-valine + ATP = L-valyl-tRNA(Val) + AMP + diphosphate</text>
        <dbReference type="Rhea" id="RHEA:10704"/>
        <dbReference type="Rhea" id="RHEA-COMP:9672"/>
        <dbReference type="Rhea" id="RHEA-COMP:9708"/>
        <dbReference type="ChEBI" id="CHEBI:30616"/>
        <dbReference type="ChEBI" id="CHEBI:33019"/>
        <dbReference type="ChEBI" id="CHEBI:57762"/>
        <dbReference type="ChEBI" id="CHEBI:78442"/>
        <dbReference type="ChEBI" id="CHEBI:78537"/>
        <dbReference type="ChEBI" id="CHEBI:456215"/>
        <dbReference type="EC" id="6.1.1.9"/>
    </reaction>
</comment>
<dbReference type="GO" id="GO:0004832">
    <property type="term" value="F:valine-tRNA ligase activity"/>
    <property type="evidence" value="ECO:0007669"/>
    <property type="project" value="UniProtKB-EC"/>
</dbReference>
<dbReference type="GO" id="GO:0005524">
    <property type="term" value="F:ATP binding"/>
    <property type="evidence" value="ECO:0007669"/>
    <property type="project" value="UniProtKB-KW"/>
</dbReference>
<dbReference type="Gene3D" id="3.40.50.620">
    <property type="entry name" value="HUPs"/>
    <property type="match status" value="2"/>
</dbReference>
<dbReference type="InterPro" id="IPR019499">
    <property type="entry name" value="Val-tRNA_synth_tRNA-bd"/>
</dbReference>
<evidence type="ECO:0000256" key="7">
    <source>
        <dbReference type="ARBA" id="ARBA00022917"/>
    </source>
</evidence>
<dbReference type="InterPro" id="IPR033705">
    <property type="entry name" value="Anticodon_Ia_Val"/>
</dbReference>
<comment type="similarity">
    <text evidence="1 11">Belongs to the class-I aminoacyl-tRNA synthetase family.</text>
</comment>
<proteinExistence type="inferred from homology"/>
<dbReference type="InterPro" id="IPR009008">
    <property type="entry name" value="Val/Leu/Ile-tRNA-synth_edit"/>
</dbReference>
<dbReference type="InterPro" id="IPR037118">
    <property type="entry name" value="Val-tRNA_synth_C_sf"/>
</dbReference>
<dbReference type="GO" id="GO:0006438">
    <property type="term" value="P:valyl-tRNA aminoacylation"/>
    <property type="evidence" value="ECO:0007669"/>
    <property type="project" value="InterPro"/>
</dbReference>
<evidence type="ECO:0000259" key="12">
    <source>
        <dbReference type="Pfam" id="PF00133"/>
    </source>
</evidence>
<keyword evidence="3" id="KW-0963">Cytoplasm</keyword>
<evidence type="ECO:0000256" key="6">
    <source>
        <dbReference type="ARBA" id="ARBA00022840"/>
    </source>
</evidence>
<keyword evidence="16" id="KW-1185">Reference proteome</keyword>
<dbReference type="Gene3D" id="1.10.730.10">
    <property type="entry name" value="Isoleucyl-tRNA Synthetase, Domain 1"/>
    <property type="match status" value="1"/>
</dbReference>
<dbReference type="InterPro" id="IPR001412">
    <property type="entry name" value="aa-tRNA-synth_I_CS"/>
</dbReference>
<protein>
    <recommendedName>
        <fullName evidence="2">valine--tRNA ligase</fullName>
        <ecNumber evidence="2">6.1.1.9</ecNumber>
    </recommendedName>
    <alternativeName>
        <fullName evidence="9">Valyl-tRNA synthetase</fullName>
    </alternativeName>
</protein>
<dbReference type="AlphaFoldDB" id="A0A088RX58"/>
<feature type="domain" description="Aminoacyl-tRNA synthetase class Ia" evidence="12">
    <location>
        <begin position="21"/>
        <end position="641"/>
    </location>
</feature>
<dbReference type="InterPro" id="IPR002303">
    <property type="entry name" value="Valyl-tRNA_ligase"/>
</dbReference>
<evidence type="ECO:0000313" key="15">
    <source>
        <dbReference type="EMBL" id="AIO00531.1"/>
    </source>
</evidence>
<dbReference type="CDD" id="cd00817">
    <property type="entry name" value="ValRS_core"/>
    <property type="match status" value="1"/>
</dbReference>
<dbReference type="NCBIfam" id="TIGR00422">
    <property type="entry name" value="valS"/>
    <property type="match status" value="1"/>
</dbReference>
<evidence type="ECO:0000256" key="2">
    <source>
        <dbReference type="ARBA" id="ARBA00013169"/>
    </source>
</evidence>
<dbReference type="InterPro" id="IPR010978">
    <property type="entry name" value="tRNA-bd_arm"/>
</dbReference>
<feature type="domain" description="Valyl-tRNA synthetase tRNA-binding arm" evidence="14">
    <location>
        <begin position="906"/>
        <end position="970"/>
    </location>
</feature>
<evidence type="ECO:0000256" key="10">
    <source>
        <dbReference type="ARBA" id="ARBA00047552"/>
    </source>
</evidence>
<dbReference type="NCBIfam" id="NF004349">
    <property type="entry name" value="PRK05729.1"/>
    <property type="match status" value="1"/>
</dbReference>
<dbReference type="SUPFAM" id="SSF52374">
    <property type="entry name" value="Nucleotidylyl transferase"/>
    <property type="match status" value="1"/>
</dbReference>
<dbReference type="InterPro" id="IPR013155">
    <property type="entry name" value="M/V/L/I-tRNA-synth_anticd-bd"/>
</dbReference>
<dbReference type="SUPFAM" id="SSF50677">
    <property type="entry name" value="ValRS/IleRS/LeuRS editing domain"/>
    <property type="match status" value="1"/>
</dbReference>
<feature type="domain" description="Methionyl/Valyl/Leucyl/Isoleucyl-tRNA synthetase anticodon-binding" evidence="13">
    <location>
        <begin position="692"/>
        <end position="838"/>
    </location>
</feature>
<dbReference type="FunFam" id="3.40.50.620:FF:000020">
    <property type="entry name" value="Valine--tRNA ligase, mitochondrial"/>
    <property type="match status" value="1"/>
</dbReference>
<dbReference type="RefSeq" id="XP_010701331.1">
    <property type="nucleotide sequence ID" value="XM_010703029.1"/>
</dbReference>
<dbReference type="PRINTS" id="PR00986">
    <property type="entry name" value="TRNASYNTHVAL"/>
</dbReference>
<dbReference type="Gene3D" id="1.10.287.380">
    <property type="entry name" value="Valyl-tRNA synthetase, C-terminal domain"/>
    <property type="match status" value="1"/>
</dbReference>